<organism evidence="1">
    <name type="scientific">mine drainage metagenome</name>
    <dbReference type="NCBI Taxonomy" id="410659"/>
    <lineage>
        <taxon>unclassified sequences</taxon>
        <taxon>metagenomes</taxon>
        <taxon>ecological metagenomes</taxon>
    </lineage>
</organism>
<sequence>MIKSPRSLNLVDSDSNLCVPTTMSIVPSLRPLSAAVISLPERKRLISATFTGHLAKRSTSVW</sequence>
<gene>
    <name evidence="1" type="ORF">GALL_542390</name>
</gene>
<dbReference type="AlphaFoldDB" id="A0A1J5PG35"/>
<comment type="caution">
    <text evidence="1">The sequence shown here is derived from an EMBL/GenBank/DDBJ whole genome shotgun (WGS) entry which is preliminary data.</text>
</comment>
<reference evidence="1" key="1">
    <citation type="submission" date="2016-10" db="EMBL/GenBank/DDBJ databases">
        <title>Sequence of Gallionella enrichment culture.</title>
        <authorList>
            <person name="Poehlein A."/>
            <person name="Muehling M."/>
            <person name="Daniel R."/>
        </authorList>
    </citation>
    <scope>NUCLEOTIDE SEQUENCE</scope>
</reference>
<name>A0A1J5PG35_9ZZZZ</name>
<dbReference type="EMBL" id="MLJW01008325">
    <property type="protein sequence ID" value="OIQ64211.1"/>
    <property type="molecule type" value="Genomic_DNA"/>
</dbReference>
<accession>A0A1J5PG35</accession>
<evidence type="ECO:0000313" key="1">
    <source>
        <dbReference type="EMBL" id="OIQ64211.1"/>
    </source>
</evidence>
<protein>
    <submittedName>
        <fullName evidence="1">Uncharacterized protein</fullName>
    </submittedName>
</protein>
<proteinExistence type="predicted"/>